<dbReference type="EMBL" id="AWEY01000043">
    <property type="protein sequence ID" value="ERK38239.1"/>
    <property type="molecule type" value="Genomic_DNA"/>
</dbReference>
<dbReference type="NCBIfam" id="TIGR01280">
    <property type="entry name" value="xseB"/>
    <property type="match status" value="1"/>
</dbReference>
<dbReference type="Pfam" id="PF02609">
    <property type="entry name" value="Exonuc_VII_S"/>
    <property type="match status" value="1"/>
</dbReference>
<evidence type="ECO:0000313" key="9">
    <source>
        <dbReference type="Proteomes" id="UP000016648"/>
    </source>
</evidence>
<dbReference type="EC" id="3.1.11.6" evidence="6"/>
<dbReference type="GO" id="GO:0008855">
    <property type="term" value="F:exodeoxyribonuclease VII activity"/>
    <property type="evidence" value="ECO:0007669"/>
    <property type="project" value="UniProtKB-UniRule"/>
</dbReference>
<comment type="function">
    <text evidence="6">Bidirectionally degrades single-stranded DNA into large acid-insoluble oligonucleotides, which are then degraded further into small acid-soluble oligonucleotides.</text>
</comment>
<accession>U2P3G1</accession>
<comment type="caution">
    <text evidence="8">The sequence shown here is derived from an EMBL/GenBank/DDBJ whole genome shotgun (WGS) entry which is preliminary data.</text>
</comment>
<dbReference type="RefSeq" id="WP_021590707.1">
    <property type="nucleotide sequence ID" value="NZ_AWEY01000043.1"/>
</dbReference>
<dbReference type="InterPro" id="IPR003761">
    <property type="entry name" value="Exonuc_VII_S"/>
</dbReference>
<dbReference type="HAMAP" id="MF_00337">
    <property type="entry name" value="Exonuc_7_S"/>
    <property type="match status" value="1"/>
</dbReference>
<evidence type="ECO:0000313" key="8">
    <source>
        <dbReference type="EMBL" id="ERK38239.1"/>
    </source>
</evidence>
<dbReference type="PATRIC" id="fig|1115809.3.peg.2455"/>
<comment type="similarity">
    <text evidence="1 6">Belongs to the XseB family.</text>
</comment>
<name>U2P3G1_9BACT</name>
<proteinExistence type="inferred from homology"/>
<evidence type="ECO:0000256" key="7">
    <source>
        <dbReference type="SAM" id="Coils"/>
    </source>
</evidence>
<dbReference type="AlphaFoldDB" id="U2P3G1"/>
<evidence type="ECO:0000256" key="5">
    <source>
        <dbReference type="ARBA" id="ARBA00022839"/>
    </source>
</evidence>
<dbReference type="InterPro" id="IPR037004">
    <property type="entry name" value="Exonuc_VII_ssu_sf"/>
</dbReference>
<dbReference type="SUPFAM" id="SSF116842">
    <property type="entry name" value="XseB-like"/>
    <property type="match status" value="1"/>
</dbReference>
<comment type="subunit">
    <text evidence="6">Heterooligomer composed of large and small subunits.</text>
</comment>
<keyword evidence="9" id="KW-1185">Reference proteome</keyword>
<keyword evidence="5 6" id="KW-0269">Exonuclease</keyword>
<comment type="catalytic activity">
    <reaction evidence="6">
        <text>Exonucleolytic cleavage in either 5'- to 3'- or 3'- to 5'-direction to yield nucleoside 5'-phosphates.</text>
        <dbReference type="EC" id="3.1.11.6"/>
    </reaction>
</comment>
<keyword evidence="2 6" id="KW-0963">Cytoplasm</keyword>
<feature type="coiled-coil region" evidence="7">
    <location>
        <begin position="1"/>
        <end position="56"/>
    </location>
</feature>
<gene>
    <name evidence="6 8" type="primary">xseB</name>
    <name evidence="8" type="ORF">HMPREF9135_2256</name>
</gene>
<evidence type="ECO:0000256" key="2">
    <source>
        <dbReference type="ARBA" id="ARBA00022490"/>
    </source>
</evidence>
<dbReference type="Proteomes" id="UP000016648">
    <property type="component" value="Unassembled WGS sequence"/>
</dbReference>
<evidence type="ECO:0000256" key="1">
    <source>
        <dbReference type="ARBA" id="ARBA00009998"/>
    </source>
</evidence>
<dbReference type="GO" id="GO:0005737">
    <property type="term" value="C:cytoplasm"/>
    <property type="evidence" value="ECO:0007669"/>
    <property type="project" value="UniProtKB-SubCell"/>
</dbReference>
<protein>
    <recommendedName>
        <fullName evidence="6">Exodeoxyribonuclease 7 small subunit</fullName>
        <ecNumber evidence="6">3.1.11.6</ecNumber>
    </recommendedName>
    <alternativeName>
        <fullName evidence="6">Exodeoxyribonuclease VII small subunit</fullName>
        <shortName evidence="6">Exonuclease VII small subunit</shortName>
    </alternativeName>
</protein>
<keyword evidence="7" id="KW-0175">Coiled coil</keyword>
<dbReference type="GO" id="GO:0009318">
    <property type="term" value="C:exodeoxyribonuclease VII complex"/>
    <property type="evidence" value="ECO:0007669"/>
    <property type="project" value="UniProtKB-UniRule"/>
</dbReference>
<sequence>MAKEEIKYEDAVRELERIVEQMENNELDIDVMGDRLKKAQKLLKLCRDRLTKADQEVKKILDGNRT</sequence>
<keyword evidence="3 6" id="KW-0540">Nuclease</keyword>
<reference evidence="8 9" key="1">
    <citation type="submission" date="2013-08" db="EMBL/GenBank/DDBJ databases">
        <authorList>
            <person name="Durkin A.S."/>
            <person name="Haft D.R."/>
            <person name="McCorrison J."/>
            <person name="Torralba M."/>
            <person name="Gillis M."/>
            <person name="Haft D.H."/>
            <person name="Methe B."/>
            <person name="Sutton G."/>
            <person name="Nelson K.E."/>
        </authorList>
    </citation>
    <scope>NUCLEOTIDE SEQUENCE [LARGE SCALE GENOMIC DNA]</scope>
    <source>
        <strain evidence="8 9">F0067</strain>
    </source>
</reference>
<evidence type="ECO:0000256" key="6">
    <source>
        <dbReference type="HAMAP-Rule" id="MF_00337"/>
    </source>
</evidence>
<keyword evidence="4 6" id="KW-0378">Hydrolase</keyword>
<comment type="subcellular location">
    <subcellularLocation>
        <location evidence="6">Cytoplasm</location>
    </subcellularLocation>
</comment>
<evidence type="ECO:0000256" key="3">
    <source>
        <dbReference type="ARBA" id="ARBA00022722"/>
    </source>
</evidence>
<dbReference type="GO" id="GO:0006308">
    <property type="term" value="P:DNA catabolic process"/>
    <property type="evidence" value="ECO:0007669"/>
    <property type="project" value="UniProtKB-UniRule"/>
</dbReference>
<organism evidence="8 9">
    <name type="scientific">Segatella baroniae F0067</name>
    <dbReference type="NCBI Taxonomy" id="1115809"/>
    <lineage>
        <taxon>Bacteria</taxon>
        <taxon>Pseudomonadati</taxon>
        <taxon>Bacteroidota</taxon>
        <taxon>Bacteroidia</taxon>
        <taxon>Bacteroidales</taxon>
        <taxon>Prevotellaceae</taxon>
        <taxon>Segatella</taxon>
    </lineage>
</organism>
<evidence type="ECO:0000256" key="4">
    <source>
        <dbReference type="ARBA" id="ARBA00022801"/>
    </source>
</evidence>
<dbReference type="Gene3D" id="1.10.287.1040">
    <property type="entry name" value="Exonuclease VII, small subunit"/>
    <property type="match status" value="1"/>
</dbReference>